<dbReference type="Proteomes" id="UP000683925">
    <property type="component" value="Unassembled WGS sequence"/>
</dbReference>
<protein>
    <submittedName>
        <fullName evidence="1">Uncharacterized protein</fullName>
    </submittedName>
</protein>
<evidence type="ECO:0000313" key="1">
    <source>
        <dbReference type="EMBL" id="CAD8198491.1"/>
    </source>
</evidence>
<dbReference type="EMBL" id="CAJJDP010000117">
    <property type="protein sequence ID" value="CAD8198491.1"/>
    <property type="molecule type" value="Genomic_DNA"/>
</dbReference>
<dbReference type="AlphaFoldDB" id="A0A8S1XCJ1"/>
<proteinExistence type="predicted"/>
<sequence>MKLEAIETDYAKIIEEGKDTQFQYWKNGFKHEELCSPLKFQRQWHIFKTKNDQYDNLKGNNQYIGKLNKLTTSSKFSLGLEEFEDHKQIKENFEQKNTILLFFLNQLILNVKIDDLIQEVQILKNVCNQMKLFNELESKFKR</sequence>
<organism evidence="1 2">
    <name type="scientific">Paramecium octaurelia</name>
    <dbReference type="NCBI Taxonomy" id="43137"/>
    <lineage>
        <taxon>Eukaryota</taxon>
        <taxon>Sar</taxon>
        <taxon>Alveolata</taxon>
        <taxon>Ciliophora</taxon>
        <taxon>Intramacronucleata</taxon>
        <taxon>Oligohymenophorea</taxon>
        <taxon>Peniculida</taxon>
        <taxon>Parameciidae</taxon>
        <taxon>Paramecium</taxon>
    </lineage>
</organism>
<comment type="caution">
    <text evidence="1">The sequence shown here is derived from an EMBL/GenBank/DDBJ whole genome shotgun (WGS) entry which is preliminary data.</text>
</comment>
<accession>A0A8S1XCJ1</accession>
<evidence type="ECO:0000313" key="2">
    <source>
        <dbReference type="Proteomes" id="UP000683925"/>
    </source>
</evidence>
<reference evidence="1" key="1">
    <citation type="submission" date="2021-01" db="EMBL/GenBank/DDBJ databases">
        <authorList>
            <consortium name="Genoscope - CEA"/>
            <person name="William W."/>
        </authorList>
    </citation>
    <scope>NUCLEOTIDE SEQUENCE</scope>
</reference>
<name>A0A8S1XCJ1_PAROT</name>
<keyword evidence="2" id="KW-1185">Reference proteome</keyword>
<gene>
    <name evidence="1" type="ORF">POCTA_138.1.T1170033</name>
</gene>